<reference evidence="2 3" key="1">
    <citation type="submission" date="2017-11" db="EMBL/GenBank/DDBJ databases">
        <title>Complete genome of a free-living desiccation-tolerant cyanobacterium and its photosynthetic adaptation to extreme terrestrial habitat.</title>
        <authorList>
            <person name="Shang J."/>
        </authorList>
    </citation>
    <scope>NUCLEOTIDE SEQUENCE [LARGE SCALE GENOMIC DNA]</scope>
    <source>
        <strain evidence="2 3">CCNUN1</strain>
    </source>
</reference>
<dbReference type="KEGG" id="nfl:COO91_07170"/>
<keyword evidence="3" id="KW-1185">Reference proteome</keyword>
<evidence type="ECO:0000313" key="2">
    <source>
        <dbReference type="EMBL" id="AUB41125.1"/>
    </source>
</evidence>
<evidence type="ECO:0000313" key="3">
    <source>
        <dbReference type="Proteomes" id="UP000232003"/>
    </source>
</evidence>
<feature type="region of interest" description="Disordered" evidence="1">
    <location>
        <begin position="20"/>
        <end position="46"/>
    </location>
</feature>
<name>A0A2K8T294_9NOSO</name>
<dbReference type="Proteomes" id="UP000232003">
    <property type="component" value="Chromosome"/>
</dbReference>
<gene>
    <name evidence="2" type="ORF">COO91_07170</name>
</gene>
<dbReference type="AlphaFoldDB" id="A0A2K8T294"/>
<sequence length="46" mass="5143">MGHWEEAEWHKAWSRGERGNFLFSPLPPASPAPLPPLLPHVDKAQG</sequence>
<proteinExistence type="predicted"/>
<organism evidence="2 3">
    <name type="scientific">Nostoc flagelliforme CCNUN1</name>
    <dbReference type="NCBI Taxonomy" id="2038116"/>
    <lineage>
        <taxon>Bacteria</taxon>
        <taxon>Bacillati</taxon>
        <taxon>Cyanobacteriota</taxon>
        <taxon>Cyanophyceae</taxon>
        <taxon>Nostocales</taxon>
        <taxon>Nostocaceae</taxon>
        <taxon>Nostoc</taxon>
    </lineage>
</organism>
<protein>
    <submittedName>
        <fullName evidence="2">Uncharacterized protein</fullName>
    </submittedName>
</protein>
<accession>A0A2K8T294</accession>
<feature type="compositionally biased region" description="Pro residues" evidence="1">
    <location>
        <begin position="25"/>
        <end position="38"/>
    </location>
</feature>
<evidence type="ECO:0000256" key="1">
    <source>
        <dbReference type="SAM" id="MobiDB-lite"/>
    </source>
</evidence>
<dbReference type="EMBL" id="CP024785">
    <property type="protein sequence ID" value="AUB41125.1"/>
    <property type="molecule type" value="Genomic_DNA"/>
</dbReference>